<keyword evidence="2" id="KW-1185">Reference proteome</keyword>
<dbReference type="Proteomes" id="UP000321419">
    <property type="component" value="Unassembled WGS sequence"/>
</dbReference>
<evidence type="ECO:0000313" key="1">
    <source>
        <dbReference type="EMBL" id="GEK53640.1"/>
    </source>
</evidence>
<dbReference type="AlphaFoldDB" id="A0A510XRJ9"/>
<dbReference type="EMBL" id="BJUM01000004">
    <property type="protein sequence ID" value="GEK53640.1"/>
    <property type="molecule type" value="Genomic_DNA"/>
</dbReference>
<organism evidence="1 2">
    <name type="scientific">Pseudoalteromonas espejiana</name>
    <dbReference type="NCBI Taxonomy" id="28107"/>
    <lineage>
        <taxon>Bacteria</taxon>
        <taxon>Pseudomonadati</taxon>
        <taxon>Pseudomonadota</taxon>
        <taxon>Gammaproteobacteria</taxon>
        <taxon>Alteromonadales</taxon>
        <taxon>Pseudoalteromonadaceae</taxon>
        <taxon>Pseudoalteromonas</taxon>
    </lineage>
</organism>
<dbReference type="OrthoDB" id="6313817at2"/>
<proteinExistence type="predicted"/>
<name>A0A510XRJ9_9GAMM</name>
<accession>A0A510XRJ9</accession>
<evidence type="ECO:0000313" key="2">
    <source>
        <dbReference type="Proteomes" id="UP000321419"/>
    </source>
</evidence>
<dbReference type="RefSeq" id="WP_089349695.1">
    <property type="nucleotide sequence ID" value="NZ_BJUM01000004.1"/>
</dbReference>
<sequence>MKKMIILIASVISIGYYLNAKASQSSFKKETEVKTFSDIYYKIETSSVSIDEIIIGATEFALTMCADRSYQEALGNTVQSCNHHFKMTKDRCASYLIKNSQRFYKDKTKVTLLTERFINCVS</sequence>
<protein>
    <submittedName>
        <fullName evidence="1">Uncharacterized protein</fullName>
    </submittedName>
</protein>
<reference evidence="1 2" key="1">
    <citation type="submission" date="2019-07" db="EMBL/GenBank/DDBJ databases">
        <title>Whole genome shotgun sequence of Pseudoalteromonas espejiana NBRC 102222.</title>
        <authorList>
            <person name="Hosoyama A."/>
            <person name="Uohara A."/>
            <person name="Ohji S."/>
            <person name="Ichikawa N."/>
        </authorList>
    </citation>
    <scope>NUCLEOTIDE SEQUENCE [LARGE SCALE GENOMIC DNA]</scope>
    <source>
        <strain evidence="1 2">NBRC 102222</strain>
    </source>
</reference>
<comment type="caution">
    <text evidence="1">The sequence shown here is derived from an EMBL/GenBank/DDBJ whole genome shotgun (WGS) entry which is preliminary data.</text>
</comment>
<gene>
    <name evidence="1" type="ORF">PES01_04850</name>
</gene>